<organism evidence="2">
    <name type="scientific">Thrips palmi</name>
    <name type="common">Melon thrips</name>
    <dbReference type="NCBI Taxonomy" id="161013"/>
    <lineage>
        <taxon>Eukaryota</taxon>
        <taxon>Metazoa</taxon>
        <taxon>Ecdysozoa</taxon>
        <taxon>Arthropoda</taxon>
        <taxon>Hexapoda</taxon>
        <taxon>Insecta</taxon>
        <taxon>Pterygota</taxon>
        <taxon>Neoptera</taxon>
        <taxon>Paraneoptera</taxon>
        <taxon>Thysanoptera</taxon>
        <taxon>Terebrantia</taxon>
        <taxon>Thripoidea</taxon>
        <taxon>Thripidae</taxon>
        <taxon>Thrips</taxon>
    </lineage>
</organism>
<dbReference type="RefSeq" id="XP_034250874.1">
    <property type="nucleotide sequence ID" value="XM_034394983.1"/>
</dbReference>
<name>A0A6P9A0K7_THRPL</name>
<protein>
    <submittedName>
        <fullName evidence="2">Uncharacterized protein LOC117651176</fullName>
    </submittedName>
</protein>
<dbReference type="AlphaFoldDB" id="A0A6P9A0K7"/>
<dbReference type="InParanoid" id="A0A6P9A0K7"/>
<evidence type="ECO:0000313" key="1">
    <source>
        <dbReference type="Proteomes" id="UP000515158"/>
    </source>
</evidence>
<proteinExistence type="predicted"/>
<gene>
    <name evidence="2" type="primary">LOC117651176</name>
</gene>
<reference evidence="2" key="1">
    <citation type="submission" date="2025-08" db="UniProtKB">
        <authorList>
            <consortium name="RefSeq"/>
        </authorList>
    </citation>
    <scope>IDENTIFICATION</scope>
    <source>
        <tissue evidence="2">Total insect</tissue>
    </source>
</reference>
<evidence type="ECO:0000313" key="2">
    <source>
        <dbReference type="RefSeq" id="XP_034250874.1"/>
    </source>
</evidence>
<dbReference type="Proteomes" id="UP000515158">
    <property type="component" value="Unplaced"/>
</dbReference>
<sequence length="114" mass="12097">MLKNLLCIVCKIYLNVEWCQLQLLACHDFSARASLGGVASRRVASSPGPAGRRPQVQADVSAADRCWLGIRTAPPRPNMWPRPVILLVILAAGVLANGECAVPAAPAGTRPLSD</sequence>
<dbReference type="GeneID" id="117651176"/>
<accession>A0A6P9A0K7</accession>
<dbReference type="KEGG" id="tpal:117651176"/>
<keyword evidence="1" id="KW-1185">Reference proteome</keyword>